<dbReference type="EMBL" id="CM034389">
    <property type="protein sequence ID" value="KAJ0182187.1"/>
    <property type="molecule type" value="Genomic_DNA"/>
</dbReference>
<keyword evidence="2" id="KW-1185">Reference proteome</keyword>
<sequence>MEAEIADLRQELRSLRDELSRPRADSAPPPPPPPEVETNMAANLERMTLLMENRFAAIEEQMRSVRPAPSPARTLSPAPRARPTPPPTSPIPGPSVEEYPPLPQRGRKKRAVAMSTPPPPPCPAPTTSSAAAEDGWTTVSKKKAPRKAAQPSSGTQPAATAADAQTTRARRQRGRGRGRKEKGDRKPRDPLRAGYPSPGPHRRGRPCLRGGQPLAGGQKQGPTVVRHTTGHDCRGSAAHQRTAARRKGRGRPPTTGEYVGLAAAKQKLVEAQRAQLELEMEKEVAERTSAMVTTRATRLRAGPAPVDPDPPATEERGEARAALAEGLQRQIAESLAVVSNVAKVSKGLKGTLQKALKEAAVSIQEATDELLSRTSSEEVALLRAANSRMEAEIADLRRELRSLREEVTRPRADIAPPPLPPPPEAEKNVAANLERLTLLMESRFAAIEEQMRSAPRARPTPPPSHSPTSWSSAVDAVPRPTQRESTGRPAPPSQAAFAAEEGWSTVVRRRGGQKKAAPPSAGTQPAATAAQAPTTRAKRRAGRGRKGKGKGDVAQEKSSQPPPPPPRPEKKGKALERKAPRLRPPTSSAVVLTIQPAAVERGRTYADLLSKAKANIRLADLGIEGGLRLKRARTGARMLLLPGTSSAPQADALAERLRTVLEPEYVRVTRPEKTVYLRISGLDDTTEDEDVAAAIARTTTCSLGSLKASKVRPGPDGMGTTVVACPVAAAKMLLAEGAKLLVGWASATVQALPHRAQRCFRCHETGHVAAACTSEVDRSGSCYRCGQLGHLVTGPCTAKPHCSLCEAAGRPAGHQLGGGACKSKTTRRRKPQQQSASRTAETAPEEAAGAAATTAAAKKRGKK</sequence>
<evidence type="ECO:0000313" key="1">
    <source>
        <dbReference type="EMBL" id="KAJ0182187.1"/>
    </source>
</evidence>
<gene>
    <name evidence="1" type="ORF">K1T71_001556</name>
</gene>
<organism evidence="1 2">
    <name type="scientific">Dendrolimus kikuchii</name>
    <dbReference type="NCBI Taxonomy" id="765133"/>
    <lineage>
        <taxon>Eukaryota</taxon>
        <taxon>Metazoa</taxon>
        <taxon>Ecdysozoa</taxon>
        <taxon>Arthropoda</taxon>
        <taxon>Hexapoda</taxon>
        <taxon>Insecta</taxon>
        <taxon>Pterygota</taxon>
        <taxon>Neoptera</taxon>
        <taxon>Endopterygota</taxon>
        <taxon>Lepidoptera</taxon>
        <taxon>Glossata</taxon>
        <taxon>Ditrysia</taxon>
        <taxon>Bombycoidea</taxon>
        <taxon>Lasiocampidae</taxon>
        <taxon>Dendrolimus</taxon>
    </lineage>
</organism>
<name>A0ACC1DF06_9NEOP</name>
<protein>
    <submittedName>
        <fullName evidence="1">Uncharacterized protein</fullName>
    </submittedName>
</protein>
<reference evidence="1 2" key="1">
    <citation type="journal article" date="2021" name="Front. Genet.">
        <title>Chromosome-Level Genome Assembly Reveals Significant Gene Expansion in the Toll and IMD Signaling Pathways of Dendrolimus kikuchii.</title>
        <authorList>
            <person name="Zhou J."/>
            <person name="Wu P."/>
            <person name="Xiong Z."/>
            <person name="Liu N."/>
            <person name="Zhao N."/>
            <person name="Ji M."/>
            <person name="Qiu Y."/>
            <person name="Yang B."/>
        </authorList>
    </citation>
    <scope>NUCLEOTIDE SEQUENCE [LARGE SCALE GENOMIC DNA]</scope>
    <source>
        <strain evidence="1">Ann1</strain>
    </source>
</reference>
<comment type="caution">
    <text evidence="1">The sequence shown here is derived from an EMBL/GenBank/DDBJ whole genome shotgun (WGS) entry which is preliminary data.</text>
</comment>
<proteinExistence type="predicted"/>
<accession>A0ACC1DF06</accession>
<dbReference type="Proteomes" id="UP000824533">
    <property type="component" value="Linkage Group LG03"/>
</dbReference>
<evidence type="ECO:0000313" key="2">
    <source>
        <dbReference type="Proteomes" id="UP000824533"/>
    </source>
</evidence>